<evidence type="ECO:0000256" key="4">
    <source>
        <dbReference type="ARBA" id="ARBA00022833"/>
    </source>
</evidence>
<dbReference type="InterPro" id="IPR011032">
    <property type="entry name" value="GroES-like_sf"/>
</dbReference>
<geneLocation type="plasmid" evidence="7 8">
    <name>pBB1</name>
</geneLocation>
<keyword evidence="3" id="KW-0479">Metal-binding</keyword>
<dbReference type="GO" id="GO:0008270">
    <property type="term" value="F:zinc ion binding"/>
    <property type="evidence" value="ECO:0007669"/>
    <property type="project" value="InterPro"/>
</dbReference>
<dbReference type="PANTHER" id="PTHR43350:SF19">
    <property type="entry name" value="D-GULOSIDE 3-DEHYDROGENASE"/>
    <property type="match status" value="1"/>
</dbReference>
<dbReference type="EMBL" id="CP002879">
    <property type="protein sequence ID" value="AEI82354.1"/>
    <property type="molecule type" value="Genomic_DNA"/>
</dbReference>
<dbReference type="Proteomes" id="UP000006798">
    <property type="component" value="Plasmid pBB1"/>
</dbReference>
<dbReference type="HOGENOM" id="CLU_2786905_0_0_4"/>
<dbReference type="SUPFAM" id="SSF50129">
    <property type="entry name" value="GroES-like"/>
    <property type="match status" value="1"/>
</dbReference>
<evidence type="ECO:0000256" key="1">
    <source>
        <dbReference type="ARBA" id="ARBA00001947"/>
    </source>
</evidence>
<feature type="domain" description="Alcohol dehydrogenase-like N-terminal" evidence="6">
    <location>
        <begin position="13"/>
        <end position="60"/>
    </location>
</feature>
<evidence type="ECO:0000259" key="6">
    <source>
        <dbReference type="Pfam" id="PF08240"/>
    </source>
</evidence>
<name>F8GUF0_CUPNN</name>
<dbReference type="InterPro" id="IPR013154">
    <property type="entry name" value="ADH-like_N"/>
</dbReference>
<sequence>MPIEEVVIAKPGSREVLSRTAAVGLCHSDLHFYDGSYPHPLAVVLGHEASGVVEAVGSLVYTVVVFDQ</sequence>
<evidence type="ECO:0000256" key="2">
    <source>
        <dbReference type="ARBA" id="ARBA00008072"/>
    </source>
</evidence>
<accession>F8GUF0</accession>
<dbReference type="GO" id="GO:0016491">
    <property type="term" value="F:oxidoreductase activity"/>
    <property type="evidence" value="ECO:0007669"/>
    <property type="project" value="UniProtKB-KW"/>
</dbReference>
<protein>
    <recommendedName>
        <fullName evidence="6">Alcohol dehydrogenase-like N-terminal domain-containing protein</fullName>
    </recommendedName>
</protein>
<keyword evidence="5" id="KW-0560">Oxidoreductase</keyword>
<evidence type="ECO:0000313" key="7">
    <source>
        <dbReference type="EMBL" id="AEI82354.1"/>
    </source>
</evidence>
<keyword evidence="7" id="KW-0614">Plasmid</keyword>
<proteinExistence type="inferred from homology"/>
<evidence type="ECO:0000256" key="5">
    <source>
        <dbReference type="ARBA" id="ARBA00023002"/>
    </source>
</evidence>
<gene>
    <name evidence="7" type="ordered locus">CNE_BB1p09420</name>
</gene>
<keyword evidence="4" id="KW-0862">Zinc</keyword>
<dbReference type="InterPro" id="IPR002328">
    <property type="entry name" value="ADH_Zn_CS"/>
</dbReference>
<dbReference type="PANTHER" id="PTHR43350">
    <property type="entry name" value="NAD-DEPENDENT ALCOHOL DEHYDROGENASE"/>
    <property type="match status" value="1"/>
</dbReference>
<evidence type="ECO:0000313" key="8">
    <source>
        <dbReference type="Proteomes" id="UP000006798"/>
    </source>
</evidence>
<comment type="similarity">
    <text evidence="2">Belongs to the zinc-containing alcohol dehydrogenase family.</text>
</comment>
<evidence type="ECO:0000256" key="3">
    <source>
        <dbReference type="ARBA" id="ARBA00022723"/>
    </source>
</evidence>
<dbReference type="Pfam" id="PF08240">
    <property type="entry name" value="ADH_N"/>
    <property type="match status" value="1"/>
</dbReference>
<organism evidence="7 8">
    <name type="scientific">Cupriavidus necator (strain ATCC 43291 / DSM 13513 / CCUG 52238 / LMG 8453 / N-1)</name>
    <name type="common">Ralstonia eutropha</name>
    <dbReference type="NCBI Taxonomy" id="1042878"/>
    <lineage>
        <taxon>Bacteria</taxon>
        <taxon>Pseudomonadati</taxon>
        <taxon>Pseudomonadota</taxon>
        <taxon>Betaproteobacteria</taxon>
        <taxon>Burkholderiales</taxon>
        <taxon>Burkholderiaceae</taxon>
        <taxon>Cupriavidus</taxon>
    </lineage>
</organism>
<dbReference type="AlphaFoldDB" id="F8GUF0"/>
<dbReference type="KEGG" id="cnc:CNE_BB1p09420"/>
<dbReference type="PROSITE" id="PS00059">
    <property type="entry name" value="ADH_ZINC"/>
    <property type="match status" value="1"/>
</dbReference>
<comment type="cofactor">
    <cofactor evidence="1">
        <name>Zn(2+)</name>
        <dbReference type="ChEBI" id="CHEBI:29105"/>
    </cofactor>
</comment>
<dbReference type="Gene3D" id="3.90.180.10">
    <property type="entry name" value="Medium-chain alcohol dehydrogenases, catalytic domain"/>
    <property type="match status" value="1"/>
</dbReference>
<reference evidence="7 8" key="1">
    <citation type="journal article" date="2011" name="J. Bacteriol.">
        <title>Complete genome sequence of the type strain Cupriavidus necator N-1.</title>
        <authorList>
            <person name="Poehlein A."/>
            <person name="Kusian B."/>
            <person name="Friedrich B."/>
            <person name="Daniel R."/>
            <person name="Bowien B."/>
        </authorList>
    </citation>
    <scope>NUCLEOTIDE SEQUENCE [LARGE SCALE GENOMIC DNA]</scope>
    <source>
        <strain evidence="8">ATCC 43291 / DSM 13513 / CCUG 52238 / LMG 8453 / N-1</strain>
        <plasmid evidence="7 8">pBB1</plasmid>
    </source>
</reference>